<dbReference type="PIRSF" id="PIRSF017529">
    <property type="entry name" value="Aquaporin_11/12"/>
    <property type="match status" value="1"/>
</dbReference>
<keyword evidence="3 5" id="KW-1133">Transmembrane helix</keyword>
<dbReference type="PANTHER" id="PTHR21191">
    <property type="entry name" value="AQUAPORIN"/>
    <property type="match status" value="1"/>
</dbReference>
<feature type="transmembrane region" description="Helical" evidence="5">
    <location>
        <begin position="184"/>
        <end position="203"/>
    </location>
</feature>
<evidence type="ECO:0000256" key="5">
    <source>
        <dbReference type="PIRNR" id="PIRNR017529"/>
    </source>
</evidence>
<feature type="transmembrane region" description="Helical" evidence="5">
    <location>
        <begin position="12"/>
        <end position="30"/>
    </location>
</feature>
<evidence type="ECO:0000256" key="3">
    <source>
        <dbReference type="ARBA" id="ARBA00022989"/>
    </source>
</evidence>
<sequence length="262" mass="29390">MSFYANVDFGPFFIAYCFYITVFVLAEFARKLVDRYVPPNKLTYTFCIEAIATAQMCTCVYENVGYFFVVTTLLLAGGAMNRGAFVSPLKPIEMFYFGSIDSDRLLSVLAGEFLGGYSAYRLARQLWYWSLNLATDHASSYATTHCKLMYKVPFSYAFTFEIFACFLIRTIVTRLPIKTTRYAVPLILSGFLTFALTFIGVPGLNPTIASSRLQGCDGLDTKWFILTYWICPTIGWMLSAIVDNRLKAGSKLTGKAASQKAE</sequence>
<dbReference type="OrthoDB" id="1580043at2759"/>
<feature type="transmembrane region" description="Helical" evidence="5">
    <location>
        <begin position="67"/>
        <end position="85"/>
    </location>
</feature>
<dbReference type="InterPro" id="IPR023271">
    <property type="entry name" value="Aquaporin-like"/>
</dbReference>
<name>A0A0M3JVW7_ANISI</name>
<dbReference type="SUPFAM" id="SSF81338">
    <property type="entry name" value="Aquaporin-like"/>
    <property type="match status" value="1"/>
</dbReference>
<feature type="transmembrane region" description="Helical" evidence="5">
    <location>
        <begin position="154"/>
        <end position="172"/>
    </location>
</feature>
<dbReference type="InterPro" id="IPR016697">
    <property type="entry name" value="Aquaporin_11/12"/>
</dbReference>
<keyword evidence="7" id="KW-1185">Reference proteome</keyword>
<proteinExistence type="inferred from homology"/>
<organism evidence="8">
    <name type="scientific">Anisakis simplex</name>
    <name type="common">Herring worm</name>
    <dbReference type="NCBI Taxonomy" id="6269"/>
    <lineage>
        <taxon>Eukaryota</taxon>
        <taxon>Metazoa</taxon>
        <taxon>Ecdysozoa</taxon>
        <taxon>Nematoda</taxon>
        <taxon>Chromadorea</taxon>
        <taxon>Rhabditida</taxon>
        <taxon>Spirurina</taxon>
        <taxon>Ascaridomorpha</taxon>
        <taxon>Ascaridoidea</taxon>
        <taxon>Anisakidae</taxon>
        <taxon>Anisakis</taxon>
        <taxon>Anisakis simplex complex</taxon>
    </lineage>
</organism>
<dbReference type="Proteomes" id="UP000267096">
    <property type="component" value="Unassembled WGS sequence"/>
</dbReference>
<dbReference type="InterPro" id="IPR051883">
    <property type="entry name" value="AQP11/12_channel"/>
</dbReference>
<evidence type="ECO:0000256" key="4">
    <source>
        <dbReference type="ARBA" id="ARBA00023136"/>
    </source>
</evidence>
<comment type="subcellular location">
    <subcellularLocation>
        <location evidence="1">Membrane</location>
        <topology evidence="1">Multi-pass membrane protein</topology>
    </subcellularLocation>
</comment>
<feature type="transmembrane region" description="Helical" evidence="5">
    <location>
        <begin position="223"/>
        <end position="242"/>
    </location>
</feature>
<accession>A0A0M3JVW7</accession>
<gene>
    <name evidence="6" type="ORF">ASIM_LOCUS11851</name>
</gene>
<keyword evidence="4 5" id="KW-0472">Membrane</keyword>
<dbReference type="EMBL" id="UYRR01031108">
    <property type="protein sequence ID" value="VDK45961.1"/>
    <property type="molecule type" value="Genomic_DNA"/>
</dbReference>
<keyword evidence="2 5" id="KW-0812">Transmembrane</keyword>
<evidence type="ECO:0000313" key="8">
    <source>
        <dbReference type="WBParaSite" id="ASIM_0001238501-mRNA-1"/>
    </source>
</evidence>
<dbReference type="AlphaFoldDB" id="A0A0M3JVW7"/>
<evidence type="ECO:0000256" key="2">
    <source>
        <dbReference type="ARBA" id="ARBA00022692"/>
    </source>
</evidence>
<protein>
    <recommendedName>
        <fullName evidence="5">Aquaporin</fullName>
    </recommendedName>
</protein>
<dbReference type="WBParaSite" id="ASIM_0001238501-mRNA-1">
    <property type="protein sequence ID" value="ASIM_0001238501-mRNA-1"/>
    <property type="gene ID" value="ASIM_0001238501"/>
</dbReference>
<evidence type="ECO:0000313" key="6">
    <source>
        <dbReference type="EMBL" id="VDK45961.1"/>
    </source>
</evidence>
<reference evidence="6 7" key="2">
    <citation type="submission" date="2018-11" db="EMBL/GenBank/DDBJ databases">
        <authorList>
            <consortium name="Pathogen Informatics"/>
        </authorList>
    </citation>
    <scope>NUCLEOTIDE SEQUENCE [LARGE SCALE GENOMIC DNA]</scope>
</reference>
<dbReference type="GO" id="GO:0015267">
    <property type="term" value="F:channel activity"/>
    <property type="evidence" value="ECO:0007669"/>
    <property type="project" value="TreeGrafter"/>
</dbReference>
<dbReference type="GO" id="GO:0016020">
    <property type="term" value="C:membrane"/>
    <property type="evidence" value="ECO:0007669"/>
    <property type="project" value="UniProtKB-SubCell"/>
</dbReference>
<comment type="similarity">
    <text evidence="5">Belongs to the MIP/aquaporin (TC 1.A.8) family.</text>
</comment>
<dbReference type="GO" id="GO:0005737">
    <property type="term" value="C:cytoplasm"/>
    <property type="evidence" value="ECO:0007669"/>
    <property type="project" value="TreeGrafter"/>
</dbReference>
<evidence type="ECO:0000256" key="1">
    <source>
        <dbReference type="ARBA" id="ARBA00004141"/>
    </source>
</evidence>
<evidence type="ECO:0000313" key="7">
    <source>
        <dbReference type="Proteomes" id="UP000267096"/>
    </source>
</evidence>
<dbReference type="PANTHER" id="PTHR21191:SF16">
    <property type="entry name" value="AQUAPORIN"/>
    <property type="match status" value="1"/>
</dbReference>
<reference evidence="8" key="1">
    <citation type="submission" date="2016-04" db="UniProtKB">
        <authorList>
            <consortium name="WormBaseParasite"/>
        </authorList>
    </citation>
    <scope>IDENTIFICATION</scope>
</reference>